<dbReference type="GO" id="GO:0009055">
    <property type="term" value="F:electron transfer activity"/>
    <property type="evidence" value="ECO:0007669"/>
    <property type="project" value="InterPro"/>
</dbReference>
<dbReference type="PROSITE" id="PS51007">
    <property type="entry name" value="CYTC"/>
    <property type="match status" value="1"/>
</dbReference>
<dbReference type="GO" id="GO:0046872">
    <property type="term" value="F:metal ion binding"/>
    <property type="evidence" value="ECO:0007669"/>
    <property type="project" value="UniProtKB-KW"/>
</dbReference>
<dbReference type="Gene3D" id="1.10.760.10">
    <property type="entry name" value="Cytochrome c-like domain"/>
    <property type="match status" value="1"/>
</dbReference>
<feature type="domain" description="Cytochrome c" evidence="5">
    <location>
        <begin position="29"/>
        <end position="118"/>
    </location>
</feature>
<comment type="caution">
    <text evidence="6">The sequence shown here is derived from an EMBL/GenBank/DDBJ whole genome shotgun (WGS) entry which is preliminary data.</text>
</comment>
<name>R7ZQ40_9BACT</name>
<dbReference type="EMBL" id="AQHR01000088">
    <property type="protein sequence ID" value="EON76119.1"/>
    <property type="molecule type" value="Genomic_DNA"/>
</dbReference>
<dbReference type="InterPro" id="IPR009056">
    <property type="entry name" value="Cyt_c-like_dom"/>
</dbReference>
<dbReference type="SUPFAM" id="SSF46626">
    <property type="entry name" value="Cytochrome c"/>
    <property type="match status" value="1"/>
</dbReference>
<evidence type="ECO:0000256" key="4">
    <source>
        <dbReference type="PROSITE-ProRule" id="PRU00433"/>
    </source>
</evidence>
<evidence type="ECO:0000256" key="3">
    <source>
        <dbReference type="ARBA" id="ARBA00023004"/>
    </source>
</evidence>
<dbReference type="PANTHER" id="PTHR35008:SF8">
    <property type="entry name" value="ALCOHOL DEHYDROGENASE CYTOCHROME C SUBUNIT"/>
    <property type="match status" value="1"/>
</dbReference>
<evidence type="ECO:0000256" key="2">
    <source>
        <dbReference type="ARBA" id="ARBA00022723"/>
    </source>
</evidence>
<dbReference type="Proteomes" id="UP000013909">
    <property type="component" value="Unassembled WGS sequence"/>
</dbReference>
<proteinExistence type="predicted"/>
<dbReference type="Pfam" id="PF00034">
    <property type="entry name" value="Cytochrom_C"/>
    <property type="match status" value="1"/>
</dbReference>
<gene>
    <name evidence="6" type="ORF">ADIS_3247</name>
</gene>
<dbReference type="STRING" id="1232681.ADIS_3247"/>
<evidence type="ECO:0000313" key="7">
    <source>
        <dbReference type="Proteomes" id="UP000013909"/>
    </source>
</evidence>
<evidence type="ECO:0000313" key="6">
    <source>
        <dbReference type="EMBL" id="EON76119.1"/>
    </source>
</evidence>
<sequence>MVFLLFGCGEPKTENTVSLHKIKDLKTRQYAIAGRELYVQHCANCHQKDGTGLGLVIPPLKDSDYMINDLGRTVRIIRHGLKGEIIVNGQVYNQPMPGNPILKPIEIAQITTYIYTVWGQGEILVTPDQVSDYLKP</sequence>
<evidence type="ECO:0000256" key="1">
    <source>
        <dbReference type="ARBA" id="ARBA00022617"/>
    </source>
</evidence>
<dbReference type="GO" id="GO:0020037">
    <property type="term" value="F:heme binding"/>
    <property type="evidence" value="ECO:0007669"/>
    <property type="project" value="InterPro"/>
</dbReference>
<keyword evidence="7" id="KW-1185">Reference proteome</keyword>
<keyword evidence="6" id="KW-0812">Transmembrane</keyword>
<dbReference type="InterPro" id="IPR036909">
    <property type="entry name" value="Cyt_c-like_dom_sf"/>
</dbReference>
<keyword evidence="1 4" id="KW-0349">Heme</keyword>
<organism evidence="6 7">
    <name type="scientific">Lunatimonas lonarensis</name>
    <dbReference type="NCBI Taxonomy" id="1232681"/>
    <lineage>
        <taxon>Bacteria</taxon>
        <taxon>Pseudomonadati</taxon>
        <taxon>Bacteroidota</taxon>
        <taxon>Cytophagia</taxon>
        <taxon>Cytophagales</taxon>
        <taxon>Cyclobacteriaceae</taxon>
    </lineage>
</organism>
<dbReference type="AlphaFoldDB" id="R7ZQ40"/>
<dbReference type="InterPro" id="IPR051459">
    <property type="entry name" value="Cytochrome_c-type_DH"/>
</dbReference>
<accession>R7ZQ40</accession>
<protein>
    <submittedName>
        <fullName evidence="6">Major anaerobically induced transmembrane protein</fullName>
    </submittedName>
</protein>
<keyword evidence="6" id="KW-0472">Membrane</keyword>
<dbReference type="PANTHER" id="PTHR35008">
    <property type="entry name" value="BLL4482 PROTEIN-RELATED"/>
    <property type="match status" value="1"/>
</dbReference>
<reference evidence="6 7" key="1">
    <citation type="submission" date="2013-02" db="EMBL/GenBank/DDBJ databases">
        <title>A novel strain isolated from Lonar lake, Maharashtra, India.</title>
        <authorList>
            <person name="Singh A."/>
        </authorList>
    </citation>
    <scope>NUCLEOTIDE SEQUENCE [LARGE SCALE GENOMIC DNA]</scope>
    <source>
        <strain evidence="6 7">AK24</strain>
    </source>
</reference>
<keyword evidence="2 4" id="KW-0479">Metal-binding</keyword>
<evidence type="ECO:0000259" key="5">
    <source>
        <dbReference type="PROSITE" id="PS51007"/>
    </source>
</evidence>
<keyword evidence="3 4" id="KW-0408">Iron</keyword>
<dbReference type="OrthoDB" id="9811395at2"/>